<evidence type="ECO:0000313" key="1">
    <source>
        <dbReference type="EMBL" id="GAA5073618.1"/>
    </source>
</evidence>
<proteinExistence type="predicted"/>
<reference evidence="2" key="1">
    <citation type="journal article" date="2019" name="Int. J. Syst. Evol. Microbiol.">
        <title>The Global Catalogue of Microorganisms (GCM) 10K type strain sequencing project: providing services to taxonomists for standard genome sequencing and annotation.</title>
        <authorList>
            <consortium name="The Broad Institute Genomics Platform"/>
            <consortium name="The Broad Institute Genome Sequencing Center for Infectious Disease"/>
            <person name="Wu L."/>
            <person name="Ma J."/>
        </authorList>
    </citation>
    <scope>NUCLEOTIDE SEQUENCE [LARGE SCALE GENOMIC DNA]</scope>
    <source>
        <strain evidence="2">JCM 18015</strain>
    </source>
</reference>
<gene>
    <name evidence="1" type="ORF">GCM10023209_19730</name>
</gene>
<accession>A0ABP9LD39</accession>
<sequence>MRAIFDDIIRTLDTLETLDAAGQADLLQMRALETGGTFKTPRPGNAWDSQRYEMNLHGVFAEGGDLRELVRNWTKAAHHAASVGARRQAELAEAETVITFPGGADTEALQQACAKVLELENLAHPRLADRARALQTALARADRDTARDAQAMTPTPL</sequence>
<comment type="caution">
    <text evidence="1">The sequence shown here is derived from an EMBL/GenBank/DDBJ whole genome shotgun (WGS) entry which is preliminary data.</text>
</comment>
<protein>
    <submittedName>
        <fullName evidence="1">Uncharacterized protein</fullName>
    </submittedName>
</protein>
<dbReference type="EMBL" id="BAABHW010000002">
    <property type="protein sequence ID" value="GAA5073618.1"/>
    <property type="molecule type" value="Genomic_DNA"/>
</dbReference>
<evidence type="ECO:0000313" key="2">
    <source>
        <dbReference type="Proteomes" id="UP001499910"/>
    </source>
</evidence>
<dbReference type="Proteomes" id="UP001499910">
    <property type="component" value="Unassembled WGS sequence"/>
</dbReference>
<organism evidence="1 2">
    <name type="scientific">[Roseibacterium] beibuensis</name>
    <dbReference type="NCBI Taxonomy" id="1193142"/>
    <lineage>
        <taxon>Bacteria</taxon>
        <taxon>Pseudomonadati</taxon>
        <taxon>Pseudomonadota</taxon>
        <taxon>Alphaproteobacteria</taxon>
        <taxon>Rhodobacterales</taxon>
        <taxon>Roseobacteraceae</taxon>
        <taxon>Roseicyclus</taxon>
    </lineage>
</organism>
<dbReference type="RefSeq" id="WP_259550491.1">
    <property type="nucleotide sequence ID" value="NZ_BAABHW010000002.1"/>
</dbReference>
<keyword evidence="2" id="KW-1185">Reference proteome</keyword>
<name>A0ABP9LD39_9RHOB</name>